<reference evidence="1 2" key="1">
    <citation type="submission" date="2015-03" db="EMBL/GenBank/DDBJ databases">
        <authorList>
            <person name="Melo L.D.R."/>
            <person name="Veiga P."/>
            <person name="Cerca N."/>
            <person name="Kropinski A.M."/>
            <person name="Azeredo J."/>
            <person name="Almeida C."/>
            <person name="Sillankorva S."/>
        </authorList>
    </citation>
    <scope>NUCLEOTIDE SEQUENCE [LARGE SCALE GENOMIC DNA]</scope>
</reference>
<organism evidence="1 2">
    <name type="scientific">Proteus phage vB_PmiM_Pm5461</name>
    <dbReference type="NCBI Taxonomy" id="1636250"/>
    <lineage>
        <taxon>Viruses</taxon>
        <taxon>Duplodnaviria</taxon>
        <taxon>Heunggongvirae</taxon>
        <taxon>Uroviricota</taxon>
        <taxon>Caudoviricetes</taxon>
        <taxon>Pantevenvirales</taxon>
        <taxon>Straboviridae</taxon>
        <taxon>Bragavirus</taxon>
        <taxon>Bragavirus pm5461</taxon>
    </lineage>
</organism>
<dbReference type="GeneID" id="26622788"/>
<dbReference type="Proteomes" id="UP000202749">
    <property type="component" value="Segment"/>
</dbReference>
<sequence>MFSITTYKKNGVIADKFASGTKKDVTEENYIKSITDYVDSLCPLEERLENGVDSLEIKLVTEQEAIDFINTHTIVKHATSKHHKD</sequence>
<keyword evidence="2" id="KW-1185">Reference proteome</keyword>
<evidence type="ECO:0000313" key="2">
    <source>
        <dbReference type="Proteomes" id="UP000202749"/>
    </source>
</evidence>
<protein>
    <submittedName>
        <fullName evidence="1">Uncharacterized protein</fullName>
    </submittedName>
</protein>
<proteinExistence type="predicted"/>
<accession>A0A0G2SSN0</accession>
<evidence type="ECO:0000313" key="1">
    <source>
        <dbReference type="EMBL" id="AKA62106.1"/>
    </source>
</evidence>
<dbReference type="KEGG" id="vg:26622788"/>
<gene>
    <name evidence="1" type="ORF">Pm5461_240</name>
</gene>
<dbReference type="OrthoDB" id="41672at10239"/>
<name>A0A0G2SSN0_9CAUD</name>
<dbReference type="EMBL" id="KP890823">
    <property type="protein sequence ID" value="AKA62106.1"/>
    <property type="molecule type" value="Genomic_DNA"/>
</dbReference>
<dbReference type="RefSeq" id="YP_009195662.1">
    <property type="nucleotide sequence ID" value="NC_028762.1"/>
</dbReference>